<dbReference type="Gramene" id="ERN12093">
    <property type="protein sequence ID" value="ERN12093"/>
    <property type="gene ID" value="AMTR_s00035p00239080"/>
</dbReference>
<feature type="compositionally biased region" description="Polar residues" evidence="1">
    <location>
        <begin position="9"/>
        <end position="27"/>
    </location>
</feature>
<keyword evidence="3" id="KW-1185">Reference proteome</keyword>
<reference evidence="3" key="1">
    <citation type="journal article" date="2013" name="Science">
        <title>The Amborella genome and the evolution of flowering plants.</title>
        <authorList>
            <consortium name="Amborella Genome Project"/>
        </authorList>
    </citation>
    <scope>NUCLEOTIDE SEQUENCE [LARGE SCALE GENOMIC DNA]</scope>
</reference>
<evidence type="ECO:0000256" key="1">
    <source>
        <dbReference type="SAM" id="MobiDB-lite"/>
    </source>
</evidence>
<feature type="region of interest" description="Disordered" evidence="1">
    <location>
        <begin position="65"/>
        <end position="85"/>
    </location>
</feature>
<dbReference type="Proteomes" id="UP000017836">
    <property type="component" value="Unassembled WGS sequence"/>
</dbReference>
<evidence type="ECO:0000313" key="2">
    <source>
        <dbReference type="EMBL" id="ERN12093.1"/>
    </source>
</evidence>
<dbReference type="HOGENOM" id="CLU_2136838_0_0_1"/>
<proteinExistence type="predicted"/>
<name>W1PVH5_AMBTC</name>
<dbReference type="AlphaFoldDB" id="W1PVH5"/>
<protein>
    <submittedName>
        <fullName evidence="2">Uncharacterized protein</fullName>
    </submittedName>
</protein>
<sequence>MVDGVGTNAIDNSAPCSALGSSNTLRTPQGHLRHTGNKPVTKSTRRTDDSIELSSVIDNCVGRKRSTGNSTVVLEPSGRSGHHSTCLLDRRRILIRKRGSTYGRVSALEYQSS</sequence>
<accession>W1PVH5</accession>
<gene>
    <name evidence="2" type="ORF">AMTR_s00035p00239080</name>
</gene>
<dbReference type="EMBL" id="KI392639">
    <property type="protein sequence ID" value="ERN12093.1"/>
    <property type="molecule type" value="Genomic_DNA"/>
</dbReference>
<organism evidence="2 3">
    <name type="scientific">Amborella trichopoda</name>
    <dbReference type="NCBI Taxonomy" id="13333"/>
    <lineage>
        <taxon>Eukaryota</taxon>
        <taxon>Viridiplantae</taxon>
        <taxon>Streptophyta</taxon>
        <taxon>Embryophyta</taxon>
        <taxon>Tracheophyta</taxon>
        <taxon>Spermatophyta</taxon>
        <taxon>Magnoliopsida</taxon>
        <taxon>Amborellales</taxon>
        <taxon>Amborellaceae</taxon>
        <taxon>Amborella</taxon>
    </lineage>
</organism>
<evidence type="ECO:0000313" key="3">
    <source>
        <dbReference type="Proteomes" id="UP000017836"/>
    </source>
</evidence>
<feature type="region of interest" description="Disordered" evidence="1">
    <location>
        <begin position="1"/>
        <end position="49"/>
    </location>
</feature>